<reference evidence="15 16" key="1">
    <citation type="submission" date="2018-02" db="EMBL/GenBank/DDBJ databases">
        <title>Subsurface microbial communities from deep shales in Ohio and West Virginia, USA.</title>
        <authorList>
            <person name="Wrighton K."/>
        </authorList>
    </citation>
    <scope>NUCLEOTIDE SEQUENCE [LARGE SCALE GENOMIC DNA]</scope>
    <source>
        <strain evidence="15 16">OWC-DMM</strain>
    </source>
</reference>
<feature type="binding site" evidence="13">
    <location>
        <position position="221"/>
    </location>
    <ligand>
        <name>K(+)</name>
        <dbReference type="ChEBI" id="CHEBI:29103"/>
    </ligand>
</feature>
<dbReference type="PANTHER" id="PTHR32024:SF2">
    <property type="entry name" value="TRK SYSTEM POTASSIUM UPTAKE PROTEIN TRKG-RELATED"/>
    <property type="match status" value="1"/>
</dbReference>
<feature type="transmembrane region" description="Helical" evidence="14">
    <location>
        <begin position="184"/>
        <end position="203"/>
    </location>
</feature>
<feature type="binding site" evidence="13">
    <location>
        <position position="111"/>
    </location>
    <ligand>
        <name>K(+)</name>
        <dbReference type="ChEBI" id="CHEBI:29103"/>
    </ligand>
</feature>
<comment type="subcellular location">
    <subcellularLocation>
        <location evidence="1 12">Cell inner membrane</location>
        <topology evidence="1 12">Multi-pass membrane protein</topology>
    </subcellularLocation>
</comment>
<keyword evidence="11 12" id="KW-0472">Membrane</keyword>
<feature type="transmembrane region" description="Helical" evidence="14">
    <location>
        <begin position="393"/>
        <end position="417"/>
    </location>
</feature>
<keyword evidence="3 12" id="KW-0813">Transport</keyword>
<dbReference type="Pfam" id="PF02386">
    <property type="entry name" value="TrkH"/>
    <property type="match status" value="1"/>
</dbReference>
<evidence type="ECO:0000256" key="10">
    <source>
        <dbReference type="ARBA" id="ARBA00023065"/>
    </source>
</evidence>
<feature type="transmembrane region" description="Helical" evidence="14">
    <location>
        <begin position="134"/>
        <end position="163"/>
    </location>
</feature>
<dbReference type="RefSeq" id="WP_104427952.1">
    <property type="nucleotide sequence ID" value="NZ_PTIZ01000002.1"/>
</dbReference>
<dbReference type="PIRSF" id="PIRSF006247">
    <property type="entry name" value="TrkH"/>
    <property type="match status" value="1"/>
</dbReference>
<feature type="transmembrane region" description="Helical" evidence="14">
    <location>
        <begin position="455"/>
        <end position="479"/>
    </location>
</feature>
<name>A0A2S6HIE2_9GAMM</name>
<feature type="binding site" evidence="13">
    <location>
        <position position="220"/>
    </location>
    <ligand>
        <name>K(+)</name>
        <dbReference type="ChEBI" id="CHEBI:29103"/>
    </ligand>
</feature>
<evidence type="ECO:0000256" key="14">
    <source>
        <dbReference type="SAM" id="Phobius"/>
    </source>
</evidence>
<evidence type="ECO:0000313" key="15">
    <source>
        <dbReference type="EMBL" id="PPK77262.1"/>
    </source>
</evidence>
<feature type="transmembrane region" description="Helical" evidence="14">
    <location>
        <begin position="71"/>
        <end position="92"/>
    </location>
</feature>
<organism evidence="15 16">
    <name type="scientific">Methylobacter tundripaludum</name>
    <dbReference type="NCBI Taxonomy" id="173365"/>
    <lineage>
        <taxon>Bacteria</taxon>
        <taxon>Pseudomonadati</taxon>
        <taxon>Pseudomonadota</taxon>
        <taxon>Gammaproteobacteria</taxon>
        <taxon>Methylococcales</taxon>
        <taxon>Methylococcaceae</taxon>
        <taxon>Methylobacter</taxon>
    </lineage>
</organism>
<accession>A0A2S6HIE2</accession>
<dbReference type="GO" id="GO:0005886">
    <property type="term" value="C:plasma membrane"/>
    <property type="evidence" value="ECO:0007669"/>
    <property type="project" value="UniProtKB-SubCell"/>
</dbReference>
<feature type="transmembrane region" description="Helical" evidence="14">
    <location>
        <begin position="7"/>
        <end position="32"/>
    </location>
</feature>
<dbReference type="GO" id="GO:0015379">
    <property type="term" value="F:potassium:chloride symporter activity"/>
    <property type="evidence" value="ECO:0007669"/>
    <property type="project" value="InterPro"/>
</dbReference>
<feature type="transmembrane region" description="Helical" evidence="14">
    <location>
        <begin position="38"/>
        <end position="59"/>
    </location>
</feature>
<evidence type="ECO:0000256" key="6">
    <source>
        <dbReference type="ARBA" id="ARBA00022538"/>
    </source>
</evidence>
<dbReference type="PANTHER" id="PTHR32024">
    <property type="entry name" value="TRK SYSTEM POTASSIUM UPTAKE PROTEIN TRKG-RELATED"/>
    <property type="match status" value="1"/>
</dbReference>
<dbReference type="AlphaFoldDB" id="A0A2S6HIE2"/>
<evidence type="ECO:0000256" key="12">
    <source>
        <dbReference type="PIRNR" id="PIRNR006247"/>
    </source>
</evidence>
<dbReference type="InterPro" id="IPR004772">
    <property type="entry name" value="TrkH"/>
</dbReference>
<evidence type="ECO:0000256" key="13">
    <source>
        <dbReference type="PIRSR" id="PIRSR006247-1"/>
    </source>
</evidence>
<evidence type="ECO:0000256" key="9">
    <source>
        <dbReference type="ARBA" id="ARBA00022989"/>
    </source>
</evidence>
<evidence type="ECO:0000256" key="5">
    <source>
        <dbReference type="ARBA" id="ARBA00022519"/>
    </source>
</evidence>
<protein>
    <recommendedName>
        <fullName evidence="12">Trk system potassium uptake protein</fullName>
    </recommendedName>
</protein>
<feature type="binding site" evidence="13">
    <location>
        <position position="435"/>
    </location>
    <ligand>
        <name>K(+)</name>
        <dbReference type="ChEBI" id="CHEBI:29103"/>
    </ligand>
</feature>
<evidence type="ECO:0000256" key="2">
    <source>
        <dbReference type="ARBA" id="ARBA00009137"/>
    </source>
</evidence>
<evidence type="ECO:0000256" key="11">
    <source>
        <dbReference type="ARBA" id="ARBA00023136"/>
    </source>
</evidence>
<keyword evidence="10 12" id="KW-0406">Ion transport</keyword>
<dbReference type="Proteomes" id="UP000240010">
    <property type="component" value="Unassembled WGS sequence"/>
</dbReference>
<evidence type="ECO:0000256" key="1">
    <source>
        <dbReference type="ARBA" id="ARBA00004429"/>
    </source>
</evidence>
<keyword evidence="13" id="KW-0479">Metal-binding</keyword>
<gene>
    <name evidence="15" type="ORF">B0F87_102373</name>
</gene>
<feature type="transmembrane region" description="Helical" evidence="14">
    <location>
        <begin position="232"/>
        <end position="255"/>
    </location>
</feature>
<keyword evidence="4 12" id="KW-1003">Cell membrane</keyword>
<feature type="transmembrane region" description="Helical" evidence="14">
    <location>
        <begin position="335"/>
        <end position="357"/>
    </location>
</feature>
<dbReference type="EMBL" id="PTIZ01000002">
    <property type="protein sequence ID" value="PPK77262.1"/>
    <property type="molecule type" value="Genomic_DNA"/>
</dbReference>
<evidence type="ECO:0000256" key="4">
    <source>
        <dbReference type="ARBA" id="ARBA00022475"/>
    </source>
</evidence>
<keyword evidence="8 12" id="KW-0630">Potassium</keyword>
<evidence type="ECO:0000256" key="3">
    <source>
        <dbReference type="ARBA" id="ARBA00022448"/>
    </source>
</evidence>
<dbReference type="GO" id="GO:0046872">
    <property type="term" value="F:metal ion binding"/>
    <property type="evidence" value="ECO:0007669"/>
    <property type="project" value="UniProtKB-KW"/>
</dbReference>
<proteinExistence type="inferred from homology"/>
<comment type="function">
    <text evidence="12">Low-affinity potassium transport system. Interacts with Trk system potassium uptake protein TrkA.</text>
</comment>
<evidence type="ECO:0000313" key="16">
    <source>
        <dbReference type="Proteomes" id="UP000240010"/>
    </source>
</evidence>
<comment type="similarity">
    <text evidence="2 12">Belongs to the TrkH potassium transport family.</text>
</comment>
<keyword evidence="9 14" id="KW-1133">Transmembrane helix</keyword>
<dbReference type="InterPro" id="IPR003445">
    <property type="entry name" value="Cat_transpt"/>
</dbReference>
<feature type="transmembrane region" description="Helical" evidence="14">
    <location>
        <begin position="276"/>
        <end position="296"/>
    </location>
</feature>
<keyword evidence="5 12" id="KW-0997">Cell inner membrane</keyword>
<sequence length="485" mass="52856">MNVIFTIINIFGLVTIGFSGLMATCLLTSVIADDGATTAFSQGSLITLLLGALMFIPTIRIPKKVSRQAGFLMVAITWSITPVFCTLPLMIYQPELGFIDAYFETVSGLTTTGATIFSGIDQLPMSINLWRHELHWIAGMGIIIFAVAILPILGIGGMQMYIAESPGTVKESDLPPRIAQTAKALWLVYAGITLACIVALRLAGMNWFDAICHAFSAMSLGGFSTHDSSVGFFNSLSIEVVLIIFQLLAAINFATHFVALRKRSLSAYIDDREARVFLVLVLGSCLVTALVLWHAGTYPDFFTALRYATFNLVSIATDCGLTTQNFNQWPIFVPMWMLFLSCVSASSGSTGGGIRMIRTIILMKQARLELFKFIHPFAVKSMKIGDTVVSNKIVASVTGFIFLYFISIVILVFMLLLSGMDFISAFSAIIACFNNAGPGLNQVGPATNYASLSDVQTGVCIFAMLLGRVQIFSIVILFVPEFWRK</sequence>
<keyword evidence="6 12" id="KW-0633">Potassium transport</keyword>
<evidence type="ECO:0000256" key="8">
    <source>
        <dbReference type="ARBA" id="ARBA00022958"/>
    </source>
</evidence>
<comment type="caution">
    <text evidence="15">The sequence shown here is derived from an EMBL/GenBank/DDBJ whole genome shotgun (WGS) entry which is preliminary data.</text>
</comment>
<evidence type="ECO:0000256" key="7">
    <source>
        <dbReference type="ARBA" id="ARBA00022692"/>
    </source>
</evidence>
<keyword evidence="7 14" id="KW-0812">Transmembrane</keyword>
<feature type="binding site" evidence="13">
    <location>
        <position position="112"/>
    </location>
    <ligand>
        <name>K(+)</name>
        <dbReference type="ChEBI" id="CHEBI:29103"/>
    </ligand>
</feature>